<dbReference type="InterPro" id="IPR006311">
    <property type="entry name" value="TAT_signal"/>
</dbReference>
<feature type="domain" description="Oxidoreductase molybdopterin-binding" evidence="1">
    <location>
        <begin position="69"/>
        <end position="201"/>
    </location>
</feature>
<protein>
    <recommendedName>
        <fullName evidence="1">Oxidoreductase molybdopterin-binding domain-containing protein</fullName>
    </recommendedName>
</protein>
<dbReference type="InterPro" id="IPR008335">
    <property type="entry name" value="Mopterin_OxRdtase_euk"/>
</dbReference>
<keyword evidence="3" id="KW-1185">Reference proteome</keyword>
<dbReference type="InterPro" id="IPR000572">
    <property type="entry name" value="OxRdtase_Mopterin-bd_dom"/>
</dbReference>
<dbReference type="Pfam" id="PF00174">
    <property type="entry name" value="Oxidored_molyb"/>
    <property type="match status" value="1"/>
</dbReference>
<name>A0ABP5MQF1_9MICO</name>
<evidence type="ECO:0000313" key="3">
    <source>
        <dbReference type="Proteomes" id="UP001501599"/>
    </source>
</evidence>
<dbReference type="Gene3D" id="3.90.420.10">
    <property type="entry name" value="Oxidoreductase, molybdopterin-binding domain"/>
    <property type="match status" value="1"/>
</dbReference>
<dbReference type="PANTHER" id="PTHR43032:SF2">
    <property type="entry name" value="BLL0505 PROTEIN"/>
    <property type="match status" value="1"/>
</dbReference>
<dbReference type="PRINTS" id="PR00407">
    <property type="entry name" value="EUMOPTERIN"/>
</dbReference>
<comment type="caution">
    <text evidence="2">The sequence shown here is derived from an EMBL/GenBank/DDBJ whole genome shotgun (WGS) entry which is preliminary data.</text>
</comment>
<accession>A0ABP5MQF1</accession>
<organism evidence="2 3">
    <name type="scientific">Agrococcus versicolor</name>
    <dbReference type="NCBI Taxonomy" id="501482"/>
    <lineage>
        <taxon>Bacteria</taxon>
        <taxon>Bacillati</taxon>
        <taxon>Actinomycetota</taxon>
        <taxon>Actinomycetes</taxon>
        <taxon>Micrococcales</taxon>
        <taxon>Microbacteriaceae</taxon>
        <taxon>Agrococcus</taxon>
    </lineage>
</organism>
<dbReference type="InterPro" id="IPR036374">
    <property type="entry name" value="OxRdtase_Mopterin-bd_sf"/>
</dbReference>
<dbReference type="Proteomes" id="UP001501599">
    <property type="component" value="Unassembled WGS sequence"/>
</dbReference>
<evidence type="ECO:0000313" key="2">
    <source>
        <dbReference type="EMBL" id="GAA2176635.1"/>
    </source>
</evidence>
<proteinExistence type="predicted"/>
<dbReference type="RefSeq" id="WP_344345078.1">
    <property type="nucleotide sequence ID" value="NZ_BAAAQT010000008.1"/>
</dbReference>
<dbReference type="PROSITE" id="PS51318">
    <property type="entry name" value="TAT"/>
    <property type="match status" value="1"/>
</dbReference>
<dbReference type="PANTHER" id="PTHR43032">
    <property type="entry name" value="PROTEIN-METHIONINE-SULFOXIDE REDUCTASE"/>
    <property type="match status" value="1"/>
</dbReference>
<dbReference type="EMBL" id="BAAAQT010000008">
    <property type="protein sequence ID" value="GAA2176635.1"/>
    <property type="molecule type" value="Genomic_DNA"/>
</dbReference>
<reference evidence="3" key="1">
    <citation type="journal article" date="2019" name="Int. J. Syst. Evol. Microbiol.">
        <title>The Global Catalogue of Microorganisms (GCM) 10K type strain sequencing project: providing services to taxonomists for standard genome sequencing and annotation.</title>
        <authorList>
            <consortium name="The Broad Institute Genomics Platform"/>
            <consortium name="The Broad Institute Genome Sequencing Center for Infectious Disease"/>
            <person name="Wu L."/>
            <person name="Ma J."/>
        </authorList>
    </citation>
    <scope>NUCLEOTIDE SEQUENCE [LARGE SCALE GENOMIC DNA]</scope>
    <source>
        <strain evidence="3">JCM 16026</strain>
    </source>
</reference>
<dbReference type="SUPFAM" id="SSF56524">
    <property type="entry name" value="Oxidoreductase molybdopterin-binding domain"/>
    <property type="match status" value="1"/>
</dbReference>
<sequence>MTSDADRSRRTFLTGVGIAALAVTAVTAGQTIAPLAPLAAFAPRRAGAGEQGVPINRTAAEAGVLDLATASTWALVVRGGGSTLAFTRDQLLGRSQTAATLPIACVEGWSTVADWRGVRLLELVAATGQPNRGVRITSLQPNGNYRVTEMGPEFVADPTTLVALELNGEALSMDHGYPARIIAPGRPGVLQTKWLAQIDVLS</sequence>
<evidence type="ECO:0000259" key="1">
    <source>
        <dbReference type="Pfam" id="PF00174"/>
    </source>
</evidence>
<gene>
    <name evidence="2" type="ORF">GCM10009846_31230</name>
</gene>